<dbReference type="SUPFAM" id="SSF46689">
    <property type="entry name" value="Homeodomain-like"/>
    <property type="match status" value="1"/>
</dbReference>
<gene>
    <name evidence="1" type="ORF">PCO31010_00482</name>
</gene>
<protein>
    <recommendedName>
        <fullName evidence="3">Mor transcription activator domain-containing protein</fullName>
    </recommendedName>
</protein>
<organism evidence="1 2">
    <name type="scientific">Pandoraea commovens</name>
    <dbReference type="NCBI Taxonomy" id="2508289"/>
    <lineage>
        <taxon>Bacteria</taxon>
        <taxon>Pseudomonadati</taxon>
        <taxon>Pseudomonadota</taxon>
        <taxon>Betaproteobacteria</taxon>
        <taxon>Burkholderiales</taxon>
        <taxon>Burkholderiaceae</taxon>
        <taxon>Pandoraea</taxon>
    </lineage>
</organism>
<dbReference type="AlphaFoldDB" id="A0A5E4RYD4"/>
<evidence type="ECO:0000313" key="1">
    <source>
        <dbReference type="EMBL" id="VVD68466.1"/>
    </source>
</evidence>
<dbReference type="OrthoDB" id="9133959at2"/>
<evidence type="ECO:0008006" key="3">
    <source>
        <dbReference type="Google" id="ProtNLM"/>
    </source>
</evidence>
<dbReference type="EMBL" id="CABPSA010000001">
    <property type="protein sequence ID" value="VVD68466.1"/>
    <property type="molecule type" value="Genomic_DNA"/>
</dbReference>
<reference evidence="1 2" key="1">
    <citation type="submission" date="2019-08" db="EMBL/GenBank/DDBJ databases">
        <authorList>
            <person name="Peeters C."/>
        </authorList>
    </citation>
    <scope>NUCLEOTIDE SEQUENCE [LARGE SCALE GENOMIC DNA]</scope>
    <source>
        <strain evidence="1 2">LMG 31010</strain>
    </source>
</reference>
<accession>A0A5E4RYD4</accession>
<dbReference type="Proteomes" id="UP000343335">
    <property type="component" value="Unassembled WGS sequence"/>
</dbReference>
<proteinExistence type="predicted"/>
<dbReference type="InterPro" id="IPR009057">
    <property type="entry name" value="Homeodomain-like_sf"/>
</dbReference>
<sequence>MSTGAVINRAALPELLRELIDCIGEAAAFALIDWRGGAYLSVPKRVDPQHMLVDHIGPVAFVALVDRFGGETVMLPKKDAITRQQRHQIVRHLRYFERLTVDQIAIRTGYTMRRVFQILGERPAEPSSGDLFE</sequence>
<evidence type="ECO:0000313" key="2">
    <source>
        <dbReference type="Proteomes" id="UP000343335"/>
    </source>
</evidence>
<name>A0A5E4RYD4_9BURK</name>